<feature type="transmembrane region" description="Helical" evidence="5">
    <location>
        <begin position="165"/>
        <end position="193"/>
    </location>
</feature>
<evidence type="ECO:0000256" key="4">
    <source>
        <dbReference type="ARBA" id="ARBA00023136"/>
    </source>
</evidence>
<dbReference type="EMBL" id="JAINVV010000009">
    <property type="protein sequence ID" value="MBY8824786.1"/>
    <property type="molecule type" value="Genomic_DNA"/>
</dbReference>
<keyword evidence="4 5" id="KW-0472">Membrane</keyword>
<evidence type="ECO:0000313" key="8">
    <source>
        <dbReference type="Proteomes" id="UP000706039"/>
    </source>
</evidence>
<comment type="caution">
    <text evidence="7">The sequence shown here is derived from an EMBL/GenBank/DDBJ whole genome shotgun (WGS) entry which is preliminary data.</text>
</comment>
<sequence>MPERAALVERTKAILLQPKTEWGRIDTEPMTVAGIYRAHVIPLAAIPAVCTAIGSLVLGHTMFGITYRPSVAGAVTGAAVGYALTLLGVYVLAVIIDALAPNFNATPNRVQAFKVAAYSWTASWVAGIFGLIPALAWLSLLGVYGLFLLYLGLPRLMKAPEEKALGYTALTVVAAIVLALVASAITAPVVAMFARTAPAGQLEGKLAVPGVGSVDLGKLEAASKKMEAAANQLNQVGTPGNGAAIALPADQLQALLPAALPGYGRSEVASSSGSAAGVGGSHAEARYTAGESNIRLELTDMAAVGALAALGSALNVQSSRQTETGYEKTQTIDGRMVSEEWDSQSKSGKFSVVVANRFLVEARGDNVDMNAIKGAVMAVGIDRLEGLAKQ</sequence>
<gene>
    <name evidence="7" type="ORF">K7G82_20950</name>
</gene>
<evidence type="ECO:0000313" key="7">
    <source>
        <dbReference type="EMBL" id="MBY8824786.1"/>
    </source>
</evidence>
<comment type="subcellular location">
    <subcellularLocation>
        <location evidence="1">Membrane</location>
        <topology evidence="1">Multi-pass membrane protein</topology>
    </subcellularLocation>
</comment>
<dbReference type="InterPro" id="IPR006977">
    <property type="entry name" value="Yip1_dom"/>
</dbReference>
<evidence type="ECO:0000256" key="2">
    <source>
        <dbReference type="ARBA" id="ARBA00022692"/>
    </source>
</evidence>
<organism evidence="7 8">
    <name type="scientific">Sphingomonas colocasiae</name>
    <dbReference type="NCBI Taxonomy" id="1848973"/>
    <lineage>
        <taxon>Bacteria</taxon>
        <taxon>Pseudomonadati</taxon>
        <taxon>Pseudomonadota</taxon>
        <taxon>Alphaproteobacteria</taxon>
        <taxon>Sphingomonadales</taxon>
        <taxon>Sphingomonadaceae</taxon>
        <taxon>Sphingomonas</taxon>
    </lineage>
</organism>
<feature type="domain" description="Yip1" evidence="6">
    <location>
        <begin position="13"/>
        <end position="181"/>
    </location>
</feature>
<accession>A0ABS7PTV6</accession>
<proteinExistence type="predicted"/>
<dbReference type="Proteomes" id="UP000706039">
    <property type="component" value="Unassembled WGS sequence"/>
</dbReference>
<keyword evidence="2 5" id="KW-0812">Transmembrane</keyword>
<evidence type="ECO:0000256" key="5">
    <source>
        <dbReference type="SAM" id="Phobius"/>
    </source>
</evidence>
<keyword evidence="3 5" id="KW-1133">Transmembrane helix</keyword>
<feature type="transmembrane region" description="Helical" evidence="5">
    <location>
        <begin position="71"/>
        <end position="96"/>
    </location>
</feature>
<protein>
    <submittedName>
        <fullName evidence="7">YIP1 family protein</fullName>
    </submittedName>
</protein>
<feature type="transmembrane region" description="Helical" evidence="5">
    <location>
        <begin position="40"/>
        <end position="59"/>
    </location>
</feature>
<name>A0ABS7PTV6_9SPHN</name>
<evidence type="ECO:0000256" key="3">
    <source>
        <dbReference type="ARBA" id="ARBA00022989"/>
    </source>
</evidence>
<evidence type="ECO:0000256" key="1">
    <source>
        <dbReference type="ARBA" id="ARBA00004141"/>
    </source>
</evidence>
<keyword evidence="8" id="KW-1185">Reference proteome</keyword>
<evidence type="ECO:0000259" key="6">
    <source>
        <dbReference type="Pfam" id="PF04893"/>
    </source>
</evidence>
<feature type="transmembrane region" description="Helical" evidence="5">
    <location>
        <begin position="124"/>
        <end position="153"/>
    </location>
</feature>
<reference evidence="7 8" key="1">
    <citation type="submission" date="2021-08" db="EMBL/GenBank/DDBJ databases">
        <authorList>
            <person name="Tuo L."/>
        </authorList>
    </citation>
    <scope>NUCLEOTIDE SEQUENCE [LARGE SCALE GENOMIC DNA]</scope>
    <source>
        <strain evidence="7 8">JCM 31229</strain>
    </source>
</reference>
<dbReference type="Pfam" id="PF04893">
    <property type="entry name" value="Yip1"/>
    <property type="match status" value="1"/>
</dbReference>